<dbReference type="PANTHER" id="PTHR22762:SF133">
    <property type="entry name" value="P-TYPE DOMAIN-CONTAINING PROTEIN"/>
    <property type="match status" value="1"/>
</dbReference>
<evidence type="ECO:0000256" key="1">
    <source>
        <dbReference type="ARBA" id="ARBA00007806"/>
    </source>
</evidence>
<dbReference type="Gene3D" id="2.60.40.1180">
    <property type="entry name" value="Golgi alpha-mannosidase II"/>
    <property type="match status" value="1"/>
</dbReference>
<reference evidence="4 5" key="1">
    <citation type="journal article" date="2020" name="Mol. Biol. Evol.">
        <title>Distinct Expression and Methylation Patterns for Genes with Different Fates following a Single Whole-Genome Duplication in Flowering Plants.</title>
        <authorList>
            <person name="Shi T."/>
            <person name="Rahmani R.S."/>
            <person name="Gugger P.F."/>
            <person name="Wang M."/>
            <person name="Li H."/>
            <person name="Zhang Y."/>
            <person name="Li Z."/>
            <person name="Wang Q."/>
            <person name="Van de Peer Y."/>
            <person name="Marchal K."/>
            <person name="Chen J."/>
        </authorList>
    </citation>
    <scope>NUCLEOTIDE SEQUENCE [LARGE SCALE GENOMIC DNA]</scope>
    <source>
        <tissue evidence="4">Leaf</tissue>
    </source>
</reference>
<comment type="similarity">
    <text evidence="1 2">Belongs to the glycosyl hydrolase 31 family.</text>
</comment>
<keyword evidence="5" id="KW-1185">Reference proteome</keyword>
<dbReference type="PANTHER" id="PTHR22762">
    <property type="entry name" value="ALPHA-GLUCOSIDASE"/>
    <property type="match status" value="1"/>
</dbReference>
<sequence length="164" mass="18132">MVGAYICGLWVIFQQDTTEEPCSRWIQLEALYPFSRDHSAKKASGLRCCLFPYFYTLTYEEAHTRGTPHCTAICCKTGFELLVAVDSSGNATGEVSLDDGEVEMGGVGGTWSFVRFASEVFKNKMRIRSVVQNGGYAVSQGATDIRGLSILIGEEFELKLQFSQ</sequence>
<dbReference type="InterPro" id="IPR000322">
    <property type="entry name" value="Glyco_hydro_31_TIM"/>
</dbReference>
<protein>
    <recommendedName>
        <fullName evidence="3">Glycoside hydrolase family 31 TIM barrel domain-containing protein</fullName>
    </recommendedName>
</protein>
<dbReference type="SUPFAM" id="SSF51445">
    <property type="entry name" value="(Trans)glycosidases"/>
    <property type="match status" value="1"/>
</dbReference>
<evidence type="ECO:0000313" key="4">
    <source>
        <dbReference type="EMBL" id="DAD43040.1"/>
    </source>
</evidence>
<dbReference type="GO" id="GO:0004553">
    <property type="term" value="F:hydrolase activity, hydrolyzing O-glycosyl compounds"/>
    <property type="evidence" value="ECO:0007669"/>
    <property type="project" value="InterPro"/>
</dbReference>
<dbReference type="Gene3D" id="3.20.20.80">
    <property type="entry name" value="Glycosidases"/>
    <property type="match status" value="1"/>
</dbReference>
<proteinExistence type="inferred from homology"/>
<gene>
    <name evidence="4" type="ORF">HUJ06_001270</name>
</gene>
<evidence type="ECO:0000313" key="5">
    <source>
        <dbReference type="Proteomes" id="UP000607653"/>
    </source>
</evidence>
<feature type="domain" description="Glycoside hydrolase family 31 TIM barrel" evidence="3">
    <location>
        <begin position="1"/>
        <end position="44"/>
    </location>
</feature>
<dbReference type="GO" id="GO:0005975">
    <property type="term" value="P:carbohydrate metabolic process"/>
    <property type="evidence" value="ECO:0007669"/>
    <property type="project" value="InterPro"/>
</dbReference>
<dbReference type="EMBL" id="DUZY01000006">
    <property type="protein sequence ID" value="DAD43040.1"/>
    <property type="molecule type" value="Genomic_DNA"/>
</dbReference>
<keyword evidence="2" id="KW-0326">Glycosidase</keyword>
<evidence type="ECO:0000259" key="3">
    <source>
        <dbReference type="Pfam" id="PF01055"/>
    </source>
</evidence>
<comment type="caution">
    <text evidence="4">The sequence shown here is derived from an EMBL/GenBank/DDBJ whole genome shotgun (WGS) entry which is preliminary data.</text>
</comment>
<evidence type="ECO:0000256" key="2">
    <source>
        <dbReference type="RuleBase" id="RU361185"/>
    </source>
</evidence>
<dbReference type="AlphaFoldDB" id="A0A822ZET7"/>
<keyword evidence="2" id="KW-0378">Hydrolase</keyword>
<dbReference type="Proteomes" id="UP000607653">
    <property type="component" value="Unassembled WGS sequence"/>
</dbReference>
<dbReference type="InterPro" id="IPR013780">
    <property type="entry name" value="Glyco_hydro_b"/>
</dbReference>
<accession>A0A822ZET7</accession>
<dbReference type="Pfam" id="PF01055">
    <property type="entry name" value="Glyco_hydro_31_2nd"/>
    <property type="match status" value="1"/>
</dbReference>
<name>A0A822ZET7_NELNU</name>
<organism evidence="4 5">
    <name type="scientific">Nelumbo nucifera</name>
    <name type="common">Sacred lotus</name>
    <dbReference type="NCBI Taxonomy" id="4432"/>
    <lineage>
        <taxon>Eukaryota</taxon>
        <taxon>Viridiplantae</taxon>
        <taxon>Streptophyta</taxon>
        <taxon>Embryophyta</taxon>
        <taxon>Tracheophyta</taxon>
        <taxon>Spermatophyta</taxon>
        <taxon>Magnoliopsida</taxon>
        <taxon>Proteales</taxon>
        <taxon>Nelumbonaceae</taxon>
        <taxon>Nelumbo</taxon>
    </lineage>
</organism>
<dbReference type="InterPro" id="IPR017853">
    <property type="entry name" value="GH"/>
</dbReference>